<dbReference type="CDD" id="cd12915">
    <property type="entry name" value="PDC2_DGC_like"/>
    <property type="match status" value="1"/>
</dbReference>
<keyword evidence="8" id="KW-1185">Reference proteome</keyword>
<keyword evidence="3" id="KW-0418">Kinase</keyword>
<evidence type="ECO:0000256" key="5">
    <source>
        <dbReference type="SAM" id="Phobius"/>
    </source>
</evidence>
<organism evidence="7 8">
    <name type="scientific">Teichococcus aerophilus</name>
    <dbReference type="NCBI Taxonomy" id="1224513"/>
    <lineage>
        <taxon>Bacteria</taxon>
        <taxon>Pseudomonadati</taxon>
        <taxon>Pseudomonadota</taxon>
        <taxon>Alphaproteobacteria</taxon>
        <taxon>Acetobacterales</taxon>
        <taxon>Roseomonadaceae</taxon>
        <taxon>Roseomonas</taxon>
    </lineage>
</organism>
<dbReference type="EMBL" id="JACTVA010000049">
    <property type="protein sequence ID" value="MBC9209239.1"/>
    <property type="molecule type" value="Genomic_DNA"/>
</dbReference>
<keyword evidence="2" id="KW-0808">Transferase</keyword>
<dbReference type="Gene3D" id="3.40.50.2300">
    <property type="match status" value="1"/>
</dbReference>
<dbReference type="InterPro" id="IPR011006">
    <property type="entry name" value="CheY-like_superfamily"/>
</dbReference>
<evidence type="ECO:0000256" key="2">
    <source>
        <dbReference type="ARBA" id="ARBA00022679"/>
    </source>
</evidence>
<evidence type="ECO:0000313" key="8">
    <source>
        <dbReference type="Proteomes" id="UP000626026"/>
    </source>
</evidence>
<sequence length="724" mass="76272">MPSARRLAPLALLGAIVLSAGGGVWFYLWQDRAATERQVLREAGSLADTVAAQAGAILGGLEQMLLGIDHAGTADSLNLPSAFLSALSQREQAAPDDVALVLLGAQGDILQATPESRRQLQGVSPAALAGLAAALPAEPQRQALIGQPLQAAAGALLPLSRRIGDGNLAVALLPVRLLQDFYARLQLGPESSVAVLDRQARILARIPALPQAMIGQPMPNAARLGPFISRATNWDGISTSSLDGVARYMAVRPVPGYPIVVSLGLANSPAITRWQQRATMGATLTVLLIAAAALAILLLEREASRRVATQAAATARLQRLADGAAGIATRPELPALLSYIARLTRETLAVPYACITLHEDSTAPQVTFSNDPDNPLPQDILSALEAWSPREDALVPHAVPATQGLPARLGIAMRREDGAPLGTLTVASRACRFSADEEAVLAQLARVAGIAITNRRLLAAAQRAAQDARTARGRMERLLEAMENGFVALDAAWRITYANAAARHLIQQGGGLRPDGGLPVAAMWDIFPHLVDLPLFEHLHAVAATGQPRSFEQAFEDGHYRLRFNAFAAGDGVGVFFSEIPATQDQPADPTPAPPEPAPTQEHVLLVEDEAPLRARLAQQLGRMGYRVTALEDGPAALAALDQGLHPDLLLSDVIMPGGISGPRLAALARERLPGLRVLLMSGYALSEEDHDAAGEAMMAKPCDPATLLARLHGALHGPAPRPA</sequence>
<evidence type="ECO:0000256" key="3">
    <source>
        <dbReference type="ARBA" id="ARBA00022777"/>
    </source>
</evidence>
<keyword evidence="5" id="KW-0472">Membrane</keyword>
<dbReference type="Gene3D" id="3.30.450.40">
    <property type="match status" value="1"/>
</dbReference>
<dbReference type="SUPFAM" id="SSF52172">
    <property type="entry name" value="CheY-like"/>
    <property type="match status" value="1"/>
</dbReference>
<evidence type="ECO:0000256" key="4">
    <source>
        <dbReference type="PROSITE-ProRule" id="PRU00169"/>
    </source>
</evidence>
<dbReference type="PANTHER" id="PTHR44591">
    <property type="entry name" value="STRESS RESPONSE REGULATOR PROTEIN 1"/>
    <property type="match status" value="1"/>
</dbReference>
<keyword evidence="5" id="KW-0812">Transmembrane</keyword>
<comment type="caution">
    <text evidence="7">The sequence shown here is derived from an EMBL/GenBank/DDBJ whole genome shotgun (WGS) entry which is preliminary data.</text>
</comment>
<dbReference type="InterPro" id="IPR054327">
    <property type="entry name" value="His-kinase-like_sensor"/>
</dbReference>
<proteinExistence type="predicted"/>
<name>A0ABR7RRJ5_9PROT</name>
<keyword evidence="5" id="KW-1133">Transmembrane helix</keyword>
<dbReference type="RefSeq" id="WP_187786379.1">
    <property type="nucleotide sequence ID" value="NZ_JACTVA010000049.1"/>
</dbReference>
<dbReference type="InterPro" id="IPR003018">
    <property type="entry name" value="GAF"/>
</dbReference>
<reference evidence="7 8" key="1">
    <citation type="journal article" date="2013" name="Int. J. Syst. Evol. Microbiol.">
        <title>Roseomonas aerophila sp. nov., isolated from air.</title>
        <authorList>
            <person name="Kim S.J."/>
            <person name="Weon H.Y."/>
            <person name="Ahn J.H."/>
            <person name="Hong S.B."/>
            <person name="Seok S.J."/>
            <person name="Whang K.S."/>
            <person name="Kwon S.W."/>
        </authorList>
    </citation>
    <scope>NUCLEOTIDE SEQUENCE [LARGE SCALE GENOMIC DNA]</scope>
    <source>
        <strain evidence="7 8">NBRC 108923</strain>
    </source>
</reference>
<protein>
    <submittedName>
        <fullName evidence="7">Response regulator</fullName>
    </submittedName>
</protein>
<dbReference type="Pfam" id="PF00072">
    <property type="entry name" value="Response_reg"/>
    <property type="match status" value="1"/>
</dbReference>
<dbReference type="InterPro" id="IPR035965">
    <property type="entry name" value="PAS-like_dom_sf"/>
</dbReference>
<feature type="transmembrane region" description="Helical" evidence="5">
    <location>
        <begin position="278"/>
        <end position="299"/>
    </location>
</feature>
<gene>
    <name evidence="7" type="ORF">IBL26_20510</name>
</gene>
<dbReference type="Pfam" id="PF22588">
    <property type="entry name" value="dCache_1_like"/>
    <property type="match status" value="1"/>
</dbReference>
<evidence type="ECO:0000313" key="7">
    <source>
        <dbReference type="EMBL" id="MBC9209239.1"/>
    </source>
</evidence>
<dbReference type="Gene3D" id="3.30.450.20">
    <property type="entry name" value="PAS domain"/>
    <property type="match status" value="3"/>
</dbReference>
<dbReference type="InterPro" id="IPR029016">
    <property type="entry name" value="GAF-like_dom_sf"/>
</dbReference>
<feature type="modified residue" description="4-aspartylphosphate" evidence="4">
    <location>
        <position position="653"/>
    </location>
</feature>
<dbReference type="InterPro" id="IPR050595">
    <property type="entry name" value="Bact_response_regulator"/>
</dbReference>
<dbReference type="SUPFAM" id="SSF55785">
    <property type="entry name" value="PYP-like sensor domain (PAS domain)"/>
    <property type="match status" value="1"/>
</dbReference>
<dbReference type="PANTHER" id="PTHR44591:SF21">
    <property type="entry name" value="TWO-COMPONENT RESPONSE REGULATOR"/>
    <property type="match status" value="1"/>
</dbReference>
<accession>A0ABR7RRJ5</accession>
<evidence type="ECO:0000256" key="1">
    <source>
        <dbReference type="ARBA" id="ARBA00022553"/>
    </source>
</evidence>
<dbReference type="PROSITE" id="PS50110">
    <property type="entry name" value="RESPONSE_REGULATORY"/>
    <property type="match status" value="1"/>
</dbReference>
<evidence type="ECO:0000259" key="6">
    <source>
        <dbReference type="PROSITE" id="PS50110"/>
    </source>
</evidence>
<dbReference type="SUPFAM" id="SSF55781">
    <property type="entry name" value="GAF domain-like"/>
    <property type="match status" value="1"/>
</dbReference>
<dbReference type="InterPro" id="IPR001789">
    <property type="entry name" value="Sig_transdc_resp-reg_receiver"/>
</dbReference>
<feature type="domain" description="Response regulatory" evidence="6">
    <location>
        <begin position="603"/>
        <end position="716"/>
    </location>
</feature>
<keyword evidence="1 4" id="KW-0597">Phosphoprotein</keyword>
<dbReference type="SMART" id="SM00448">
    <property type="entry name" value="REC"/>
    <property type="match status" value="1"/>
</dbReference>
<dbReference type="Proteomes" id="UP000626026">
    <property type="component" value="Unassembled WGS sequence"/>
</dbReference>
<dbReference type="SMART" id="SM00065">
    <property type="entry name" value="GAF"/>
    <property type="match status" value="1"/>
</dbReference>